<reference evidence="1" key="1">
    <citation type="submission" date="2020-05" db="EMBL/GenBank/DDBJ databases">
        <authorList>
            <person name="Chiriac C."/>
            <person name="Salcher M."/>
            <person name="Ghai R."/>
            <person name="Kavagutti S V."/>
        </authorList>
    </citation>
    <scope>NUCLEOTIDE SEQUENCE</scope>
</reference>
<gene>
    <name evidence="1" type="ORF">UFOPK3197_00417</name>
    <name evidence="2" type="ORF">UFOPK3937_00823</name>
</gene>
<dbReference type="AlphaFoldDB" id="A0A6J6ZVF4"/>
<evidence type="ECO:0000313" key="2">
    <source>
        <dbReference type="EMBL" id="CAB4982723.1"/>
    </source>
</evidence>
<accession>A0A6J6ZVF4</accession>
<evidence type="ECO:0000313" key="1">
    <source>
        <dbReference type="EMBL" id="CAB4824481.1"/>
    </source>
</evidence>
<dbReference type="Pfam" id="PF21853">
    <property type="entry name" value="DUF6912"/>
    <property type="match status" value="1"/>
</dbReference>
<dbReference type="InterPro" id="IPR054206">
    <property type="entry name" value="DUF6912"/>
</dbReference>
<protein>
    <submittedName>
        <fullName evidence="1">Unannotated protein</fullName>
    </submittedName>
</protein>
<name>A0A6J6ZVF4_9ZZZZ</name>
<sequence length="132" mass="15039">MRAYIPVVPSQIEVLLREGRFRFAQAFVTTRLFFEENSEVDEEEREFELSLLAAQASREIQESQESNGYVLAVNLTSVQSGGESGFQVELLSEIEWSQVDAVLIAQSEEEELTWFASQEVQDNLPSWLTSEN</sequence>
<organism evidence="1">
    <name type="scientific">freshwater metagenome</name>
    <dbReference type="NCBI Taxonomy" id="449393"/>
    <lineage>
        <taxon>unclassified sequences</taxon>
        <taxon>metagenomes</taxon>
        <taxon>ecological metagenomes</taxon>
    </lineage>
</organism>
<proteinExistence type="predicted"/>
<dbReference type="EMBL" id="CAFABI010000031">
    <property type="protein sequence ID" value="CAB4824481.1"/>
    <property type="molecule type" value="Genomic_DNA"/>
</dbReference>
<dbReference type="EMBL" id="CAFBOJ010000085">
    <property type="protein sequence ID" value="CAB4982723.1"/>
    <property type="molecule type" value="Genomic_DNA"/>
</dbReference>